<dbReference type="OMA" id="NDLAWIY"/>
<comment type="similarity">
    <text evidence="1">Belongs to the cullin family.</text>
</comment>
<dbReference type="AlphaFoldDB" id="A0A067QPV5"/>
<evidence type="ECO:0000256" key="1">
    <source>
        <dbReference type="ARBA" id="ARBA00006019"/>
    </source>
</evidence>
<proteinExistence type="inferred from homology"/>
<evidence type="ECO:0000313" key="3">
    <source>
        <dbReference type="EMBL" id="KDR11709.1"/>
    </source>
</evidence>
<dbReference type="Pfam" id="PF00888">
    <property type="entry name" value="Cullin"/>
    <property type="match status" value="1"/>
</dbReference>
<gene>
    <name evidence="3" type="ORF">L798_14269</name>
</gene>
<dbReference type="eggNOG" id="KOG2166">
    <property type="taxonomic scope" value="Eukaryota"/>
</dbReference>
<dbReference type="InterPro" id="IPR045093">
    <property type="entry name" value="Cullin"/>
</dbReference>
<accession>A0A067QPV5</accession>
<dbReference type="PANTHER" id="PTHR11932">
    <property type="entry name" value="CULLIN"/>
    <property type="match status" value="1"/>
</dbReference>
<dbReference type="Proteomes" id="UP000027135">
    <property type="component" value="Unassembled WGS sequence"/>
</dbReference>
<sequence>MVMRERKGEVVDRIAIKNACQMLMVLGINSRTVYEEDFERPFLQQSAEFYRLESQKFLAENSASVYIKKVEARINEEAERAKHYLDVSTEPRIVEVVEEELIKKHMKTIVEMENSGVVHMLKNQKTEDLACMYKLFSRVAEGLKTMADCVSQYLREQGKALVQEEEGVTNARTTSGSPSIDIVWKFSDRTS</sequence>
<dbReference type="STRING" id="136037.A0A067QPV5"/>
<dbReference type="EMBL" id="KK853078">
    <property type="protein sequence ID" value="KDR11709.1"/>
    <property type="molecule type" value="Genomic_DNA"/>
</dbReference>
<dbReference type="Gene3D" id="1.20.1310.10">
    <property type="entry name" value="Cullin Repeats"/>
    <property type="match status" value="1"/>
</dbReference>
<dbReference type="InterPro" id="IPR016159">
    <property type="entry name" value="Cullin_repeat-like_dom_sf"/>
</dbReference>
<keyword evidence="4" id="KW-1185">Reference proteome</keyword>
<dbReference type="InterPro" id="IPR001373">
    <property type="entry name" value="Cullin_N"/>
</dbReference>
<protein>
    <submittedName>
        <fullName evidence="3">Cullin-3-A</fullName>
    </submittedName>
</protein>
<evidence type="ECO:0000259" key="2">
    <source>
        <dbReference type="Pfam" id="PF00888"/>
    </source>
</evidence>
<dbReference type="Gene3D" id="6.10.280.240">
    <property type="match status" value="1"/>
</dbReference>
<dbReference type="GO" id="GO:0006511">
    <property type="term" value="P:ubiquitin-dependent protein catabolic process"/>
    <property type="evidence" value="ECO:0007669"/>
    <property type="project" value="InterPro"/>
</dbReference>
<evidence type="ECO:0000313" key="4">
    <source>
        <dbReference type="Proteomes" id="UP000027135"/>
    </source>
</evidence>
<dbReference type="SUPFAM" id="SSF74788">
    <property type="entry name" value="Cullin repeat-like"/>
    <property type="match status" value="1"/>
</dbReference>
<feature type="domain" description="Cullin N-terminal" evidence="2">
    <location>
        <begin position="1"/>
        <end position="167"/>
    </location>
</feature>
<dbReference type="InParanoid" id="A0A067QPV5"/>
<reference evidence="3 4" key="1">
    <citation type="journal article" date="2014" name="Nat. Commun.">
        <title>Molecular traces of alternative social organization in a termite genome.</title>
        <authorList>
            <person name="Terrapon N."/>
            <person name="Li C."/>
            <person name="Robertson H.M."/>
            <person name="Ji L."/>
            <person name="Meng X."/>
            <person name="Booth W."/>
            <person name="Chen Z."/>
            <person name="Childers C.P."/>
            <person name="Glastad K.M."/>
            <person name="Gokhale K."/>
            <person name="Gowin J."/>
            <person name="Gronenberg W."/>
            <person name="Hermansen R.A."/>
            <person name="Hu H."/>
            <person name="Hunt B.G."/>
            <person name="Huylmans A.K."/>
            <person name="Khalil S.M."/>
            <person name="Mitchell R.D."/>
            <person name="Munoz-Torres M.C."/>
            <person name="Mustard J.A."/>
            <person name="Pan H."/>
            <person name="Reese J.T."/>
            <person name="Scharf M.E."/>
            <person name="Sun F."/>
            <person name="Vogel H."/>
            <person name="Xiao J."/>
            <person name="Yang W."/>
            <person name="Yang Z."/>
            <person name="Yang Z."/>
            <person name="Zhou J."/>
            <person name="Zhu J."/>
            <person name="Brent C.S."/>
            <person name="Elsik C.G."/>
            <person name="Goodisman M.A."/>
            <person name="Liberles D.A."/>
            <person name="Roe R.M."/>
            <person name="Vargo E.L."/>
            <person name="Vilcinskas A."/>
            <person name="Wang J."/>
            <person name="Bornberg-Bauer E."/>
            <person name="Korb J."/>
            <person name="Zhang G."/>
            <person name="Liebig J."/>
        </authorList>
    </citation>
    <scope>NUCLEOTIDE SEQUENCE [LARGE SCALE GENOMIC DNA]</scope>
    <source>
        <tissue evidence="3">Whole organism</tissue>
    </source>
</reference>
<dbReference type="FunFam" id="1.20.1310.10:FF:000001">
    <property type="entry name" value="Cullin 3"/>
    <property type="match status" value="1"/>
</dbReference>
<name>A0A067QPV5_ZOONE</name>
<dbReference type="GO" id="GO:0031625">
    <property type="term" value="F:ubiquitin protein ligase binding"/>
    <property type="evidence" value="ECO:0007669"/>
    <property type="project" value="InterPro"/>
</dbReference>
<organism evidence="3 4">
    <name type="scientific">Zootermopsis nevadensis</name>
    <name type="common">Dampwood termite</name>
    <dbReference type="NCBI Taxonomy" id="136037"/>
    <lineage>
        <taxon>Eukaryota</taxon>
        <taxon>Metazoa</taxon>
        <taxon>Ecdysozoa</taxon>
        <taxon>Arthropoda</taxon>
        <taxon>Hexapoda</taxon>
        <taxon>Insecta</taxon>
        <taxon>Pterygota</taxon>
        <taxon>Neoptera</taxon>
        <taxon>Polyneoptera</taxon>
        <taxon>Dictyoptera</taxon>
        <taxon>Blattodea</taxon>
        <taxon>Blattoidea</taxon>
        <taxon>Termitoidae</taxon>
        <taxon>Termopsidae</taxon>
        <taxon>Zootermopsis</taxon>
    </lineage>
</organism>